<keyword evidence="6" id="KW-0679">Respiratory chain</keyword>
<evidence type="ECO:0000256" key="9">
    <source>
        <dbReference type="ARBA" id="ARBA00022967"/>
    </source>
</evidence>
<sequence length="312" mass="34052">MSGLRLWPVVASDVATRVDAIVVVLLLITGAVLALVLALLLTFAIRYRRGSSARRGALPELVQKEVEIGWTAATLFLAVFIFAWAGATELGLAKPSGDALEIHVAAKQWMWKTQHPNGAREIDALHVPRGQPVRLLMTSQDVIHSFFVPAFRIKQDVLPGRLTELLFTPTLTGEYPLFCAEYCGTLHARMGGTITVMEPEDYARWLSAQPEGDDLGHEGRALFVSLGCSGCHAGNGPVRAPGLAGIWGRDVPLEDGRIRRVDEAYLRDSILQPRRDVVAGYEPRMPSFAGLVGEDELIRLVAYIRSLPGGQP</sequence>
<dbReference type="InterPro" id="IPR002429">
    <property type="entry name" value="CcO_II-like_C"/>
</dbReference>
<comment type="catalytic activity">
    <reaction evidence="17">
        <text>4 Fe(II)-[cytochrome c] + O2 + 8 H(+)(in) = 4 Fe(III)-[cytochrome c] + 2 H2O + 4 H(+)(out)</text>
        <dbReference type="Rhea" id="RHEA:11436"/>
        <dbReference type="Rhea" id="RHEA-COMP:10350"/>
        <dbReference type="Rhea" id="RHEA-COMP:14399"/>
        <dbReference type="ChEBI" id="CHEBI:15377"/>
        <dbReference type="ChEBI" id="CHEBI:15378"/>
        <dbReference type="ChEBI" id="CHEBI:15379"/>
        <dbReference type="ChEBI" id="CHEBI:29033"/>
        <dbReference type="ChEBI" id="CHEBI:29034"/>
        <dbReference type="EC" id="7.1.1.9"/>
    </reaction>
</comment>
<dbReference type="GO" id="GO:0004129">
    <property type="term" value="F:cytochrome-c oxidase activity"/>
    <property type="evidence" value="ECO:0007669"/>
    <property type="project" value="UniProtKB-EC"/>
</dbReference>
<evidence type="ECO:0000256" key="19">
    <source>
        <dbReference type="SAM" id="Phobius"/>
    </source>
</evidence>
<keyword evidence="22" id="KW-0560">Oxidoreductase</keyword>
<evidence type="ECO:0000256" key="12">
    <source>
        <dbReference type="ARBA" id="ARBA00023004"/>
    </source>
</evidence>
<dbReference type="InterPro" id="IPR009056">
    <property type="entry name" value="Cyt_c-like_dom"/>
</dbReference>
<accession>A0A502FUS2</accession>
<comment type="caution">
    <text evidence="22">The sequence shown here is derived from an EMBL/GenBank/DDBJ whole genome shotgun (WGS) entry which is preliminary data.</text>
</comment>
<dbReference type="SUPFAM" id="SSF49503">
    <property type="entry name" value="Cupredoxins"/>
    <property type="match status" value="1"/>
</dbReference>
<dbReference type="PROSITE" id="PS50857">
    <property type="entry name" value="COX2_CUA"/>
    <property type="match status" value="1"/>
</dbReference>
<dbReference type="OrthoDB" id="9781261at2"/>
<evidence type="ECO:0000256" key="1">
    <source>
        <dbReference type="ARBA" id="ARBA00004141"/>
    </source>
</evidence>
<evidence type="ECO:0000256" key="8">
    <source>
        <dbReference type="ARBA" id="ARBA00022723"/>
    </source>
</evidence>
<keyword evidence="9" id="KW-1278">Translocase</keyword>
<keyword evidence="7 19" id="KW-0812">Transmembrane</keyword>
<evidence type="ECO:0000256" key="15">
    <source>
        <dbReference type="ARBA" id="ARBA00024688"/>
    </source>
</evidence>
<evidence type="ECO:0000313" key="22">
    <source>
        <dbReference type="EMBL" id="TPG53171.1"/>
    </source>
</evidence>
<feature type="domain" description="Cytochrome oxidase subunit II copper A binding" evidence="20">
    <location>
        <begin position="97"/>
        <end position="208"/>
    </location>
</feature>
<dbReference type="GO" id="GO:0016491">
    <property type="term" value="F:oxidoreductase activity"/>
    <property type="evidence" value="ECO:0007669"/>
    <property type="project" value="UniProtKB-KW"/>
</dbReference>
<gene>
    <name evidence="22" type="primary">coxB</name>
    <name evidence="22" type="ORF">EAH89_17825</name>
</gene>
<reference evidence="22 23" key="1">
    <citation type="journal article" date="2019" name="Environ. Microbiol.">
        <title>Species interactions and distinct microbial communities in high Arctic permafrost affected cryosols are associated with the CH4 and CO2 gas fluxes.</title>
        <authorList>
            <person name="Altshuler I."/>
            <person name="Hamel J."/>
            <person name="Turney S."/>
            <person name="Magnuson E."/>
            <person name="Levesque R."/>
            <person name="Greer C."/>
            <person name="Whyte L.G."/>
        </authorList>
    </citation>
    <scope>NUCLEOTIDE SEQUENCE [LARGE SCALE GENOMIC DNA]</scope>
    <source>
        <strain evidence="22 23">S9.3B</strain>
    </source>
</reference>
<dbReference type="Pfam" id="PF00034">
    <property type="entry name" value="Cytochrom_C"/>
    <property type="match status" value="1"/>
</dbReference>
<dbReference type="InterPro" id="IPR036909">
    <property type="entry name" value="Cyt_c-like_dom_sf"/>
</dbReference>
<dbReference type="Pfam" id="PF00116">
    <property type="entry name" value="COX2"/>
    <property type="match status" value="1"/>
</dbReference>
<feature type="domain" description="Cytochrome c" evidence="21">
    <location>
        <begin position="214"/>
        <end position="308"/>
    </location>
</feature>
<evidence type="ECO:0000256" key="6">
    <source>
        <dbReference type="ARBA" id="ARBA00022660"/>
    </source>
</evidence>
<evidence type="ECO:0000256" key="4">
    <source>
        <dbReference type="ARBA" id="ARBA00022448"/>
    </source>
</evidence>
<evidence type="ECO:0000256" key="2">
    <source>
        <dbReference type="ARBA" id="ARBA00007866"/>
    </source>
</evidence>
<dbReference type="Gene3D" id="1.10.760.10">
    <property type="entry name" value="Cytochrome c-like domain"/>
    <property type="match status" value="1"/>
</dbReference>
<evidence type="ECO:0000256" key="18">
    <source>
        <dbReference type="PROSITE-ProRule" id="PRU00433"/>
    </source>
</evidence>
<evidence type="ECO:0000256" key="13">
    <source>
        <dbReference type="ARBA" id="ARBA00023008"/>
    </source>
</evidence>
<dbReference type="GO" id="GO:0005507">
    <property type="term" value="F:copper ion binding"/>
    <property type="evidence" value="ECO:0007669"/>
    <property type="project" value="InterPro"/>
</dbReference>
<evidence type="ECO:0000313" key="23">
    <source>
        <dbReference type="Proteomes" id="UP000317078"/>
    </source>
</evidence>
<protein>
    <recommendedName>
        <fullName evidence="3">cytochrome-c oxidase</fullName>
        <ecNumber evidence="3">7.1.1.9</ecNumber>
    </recommendedName>
    <alternativeName>
        <fullName evidence="16">Cytochrome aa3 subunit 2</fullName>
    </alternativeName>
</protein>
<organism evidence="22 23">
    <name type="scientific">Muricoccus nepalensis</name>
    <dbReference type="NCBI Taxonomy" id="1854500"/>
    <lineage>
        <taxon>Bacteria</taxon>
        <taxon>Pseudomonadati</taxon>
        <taxon>Pseudomonadota</taxon>
        <taxon>Alphaproteobacteria</taxon>
        <taxon>Acetobacterales</taxon>
        <taxon>Roseomonadaceae</taxon>
        <taxon>Muricoccus</taxon>
    </lineage>
</organism>
<dbReference type="GO" id="GO:0020037">
    <property type="term" value="F:heme binding"/>
    <property type="evidence" value="ECO:0007669"/>
    <property type="project" value="InterPro"/>
</dbReference>
<dbReference type="InterPro" id="IPR014222">
    <property type="entry name" value="Cyt_c_oxidase_su2"/>
</dbReference>
<keyword evidence="8 18" id="KW-0479">Metal-binding</keyword>
<comment type="function">
    <text evidence="15">Subunits I and II form the functional core of the enzyme complex. Electrons originating in cytochrome c are transferred via heme a and Cu(A) to the binuclear center formed by heme a3 and Cu(B).</text>
</comment>
<comment type="similarity">
    <text evidence="2">Belongs to the cytochrome c oxidase subunit 2 family.</text>
</comment>
<proteinExistence type="inferred from homology"/>
<keyword evidence="14 19" id="KW-0472">Membrane</keyword>
<dbReference type="GO" id="GO:0042773">
    <property type="term" value="P:ATP synthesis coupled electron transport"/>
    <property type="evidence" value="ECO:0007669"/>
    <property type="project" value="TreeGrafter"/>
</dbReference>
<dbReference type="Gene3D" id="2.60.40.420">
    <property type="entry name" value="Cupredoxins - blue copper proteins"/>
    <property type="match status" value="1"/>
</dbReference>
<dbReference type="SUPFAM" id="SSF81464">
    <property type="entry name" value="Cytochrome c oxidase subunit II-like, transmembrane region"/>
    <property type="match status" value="1"/>
</dbReference>
<dbReference type="EC" id="7.1.1.9" evidence="3"/>
<dbReference type="EMBL" id="RCZP01000019">
    <property type="protein sequence ID" value="TPG53171.1"/>
    <property type="molecule type" value="Genomic_DNA"/>
</dbReference>
<dbReference type="InterPro" id="IPR036257">
    <property type="entry name" value="Cyt_c_oxidase_su2_TM_sf"/>
</dbReference>
<keyword evidence="11 19" id="KW-1133">Transmembrane helix</keyword>
<dbReference type="PROSITE" id="PS51007">
    <property type="entry name" value="CYTC"/>
    <property type="match status" value="1"/>
</dbReference>
<evidence type="ECO:0000256" key="14">
    <source>
        <dbReference type="ARBA" id="ARBA00023136"/>
    </source>
</evidence>
<dbReference type="Gene3D" id="1.10.287.90">
    <property type="match status" value="1"/>
</dbReference>
<keyword evidence="4" id="KW-0813">Transport</keyword>
<dbReference type="RefSeq" id="WP_140885075.1">
    <property type="nucleotide sequence ID" value="NZ_RCZP01000019.1"/>
</dbReference>
<evidence type="ECO:0000256" key="7">
    <source>
        <dbReference type="ARBA" id="ARBA00022692"/>
    </source>
</evidence>
<dbReference type="GO" id="GO:0016020">
    <property type="term" value="C:membrane"/>
    <property type="evidence" value="ECO:0007669"/>
    <property type="project" value="UniProtKB-SubCell"/>
</dbReference>
<evidence type="ECO:0000256" key="3">
    <source>
        <dbReference type="ARBA" id="ARBA00012949"/>
    </source>
</evidence>
<keyword evidence="23" id="KW-1185">Reference proteome</keyword>
<evidence type="ECO:0000256" key="11">
    <source>
        <dbReference type="ARBA" id="ARBA00022989"/>
    </source>
</evidence>
<dbReference type="CDD" id="cd13915">
    <property type="entry name" value="CuRO_HCO_II_like_2"/>
    <property type="match status" value="1"/>
</dbReference>
<dbReference type="InterPro" id="IPR008972">
    <property type="entry name" value="Cupredoxin"/>
</dbReference>
<evidence type="ECO:0000256" key="10">
    <source>
        <dbReference type="ARBA" id="ARBA00022982"/>
    </source>
</evidence>
<dbReference type="PANTHER" id="PTHR22888:SF9">
    <property type="entry name" value="CYTOCHROME C OXIDASE SUBUNIT 2"/>
    <property type="match status" value="1"/>
</dbReference>
<evidence type="ECO:0000259" key="20">
    <source>
        <dbReference type="PROSITE" id="PS50857"/>
    </source>
</evidence>
<dbReference type="NCBIfam" id="TIGR02866">
    <property type="entry name" value="CoxB"/>
    <property type="match status" value="1"/>
</dbReference>
<feature type="transmembrane region" description="Helical" evidence="19">
    <location>
        <begin position="20"/>
        <end position="47"/>
    </location>
</feature>
<dbReference type="InterPro" id="IPR045187">
    <property type="entry name" value="CcO_II"/>
</dbReference>
<dbReference type="PROSITE" id="PS00078">
    <property type="entry name" value="COX2"/>
    <property type="match status" value="1"/>
</dbReference>
<dbReference type="SUPFAM" id="SSF46626">
    <property type="entry name" value="Cytochrome c"/>
    <property type="match status" value="1"/>
</dbReference>
<dbReference type="AlphaFoldDB" id="A0A502FUS2"/>
<keyword evidence="13" id="KW-0186">Copper</keyword>
<feature type="transmembrane region" description="Helical" evidence="19">
    <location>
        <begin position="68"/>
        <end position="87"/>
    </location>
</feature>
<evidence type="ECO:0000256" key="5">
    <source>
        <dbReference type="ARBA" id="ARBA00022617"/>
    </source>
</evidence>
<evidence type="ECO:0000259" key="21">
    <source>
        <dbReference type="PROSITE" id="PS51007"/>
    </source>
</evidence>
<keyword evidence="10" id="KW-0249">Electron transport</keyword>
<keyword evidence="5 18" id="KW-0349">Heme</keyword>
<dbReference type="PANTHER" id="PTHR22888">
    <property type="entry name" value="CYTOCHROME C OXIDASE, SUBUNIT II"/>
    <property type="match status" value="1"/>
</dbReference>
<evidence type="ECO:0000256" key="16">
    <source>
        <dbReference type="ARBA" id="ARBA00031399"/>
    </source>
</evidence>
<name>A0A502FUS2_9PROT</name>
<dbReference type="InterPro" id="IPR001505">
    <property type="entry name" value="Copper_CuA"/>
</dbReference>
<keyword evidence="12 18" id="KW-0408">Iron</keyword>
<dbReference type="Proteomes" id="UP000317078">
    <property type="component" value="Unassembled WGS sequence"/>
</dbReference>
<evidence type="ECO:0000256" key="17">
    <source>
        <dbReference type="ARBA" id="ARBA00047816"/>
    </source>
</evidence>
<comment type="subcellular location">
    <subcellularLocation>
        <location evidence="1">Membrane</location>
        <topology evidence="1">Multi-pass membrane protein</topology>
    </subcellularLocation>
</comment>